<protein>
    <submittedName>
        <fullName evidence="5">4'-phosphopantetheinyl transferase</fullName>
    </submittedName>
</protein>
<comment type="similarity">
    <text evidence="1">Belongs to the P-Pant transferase superfamily. Gsp/Sfp/HetI/AcpT family.</text>
</comment>
<evidence type="ECO:0000256" key="2">
    <source>
        <dbReference type="ARBA" id="ARBA00022679"/>
    </source>
</evidence>
<keyword evidence="6" id="KW-1185">Reference proteome</keyword>
<dbReference type="GO" id="GO:0019878">
    <property type="term" value="P:lysine biosynthetic process via aminoadipic acid"/>
    <property type="evidence" value="ECO:0007669"/>
    <property type="project" value="TreeGrafter"/>
</dbReference>
<evidence type="ECO:0000313" key="5">
    <source>
        <dbReference type="EMBL" id="SKA32934.1"/>
    </source>
</evidence>
<keyword evidence="2 5" id="KW-0808">Transferase</keyword>
<reference evidence="5 6" key="1">
    <citation type="submission" date="2017-02" db="EMBL/GenBank/DDBJ databases">
        <authorList>
            <person name="Peterson S.W."/>
        </authorList>
    </citation>
    <scope>NUCLEOTIDE SEQUENCE [LARGE SCALE GENOMIC DNA]</scope>
    <source>
        <strain evidence="5 6">USBA 369</strain>
    </source>
</reference>
<dbReference type="SUPFAM" id="SSF56214">
    <property type="entry name" value="4'-phosphopantetheinyl transferase"/>
    <property type="match status" value="2"/>
</dbReference>
<name>A0A1T4SXF6_9HYPH</name>
<proteinExistence type="inferred from homology"/>
<dbReference type="RefSeq" id="WP_078709794.1">
    <property type="nucleotide sequence ID" value="NZ_FUXL01000015.1"/>
</dbReference>
<dbReference type="Proteomes" id="UP000190135">
    <property type="component" value="Unassembled WGS sequence"/>
</dbReference>
<dbReference type="InterPro" id="IPR008278">
    <property type="entry name" value="4-PPantetheinyl_Trfase_dom"/>
</dbReference>
<dbReference type="InterPro" id="IPR050559">
    <property type="entry name" value="P-Pant_transferase_sf"/>
</dbReference>
<dbReference type="InterPro" id="IPR037143">
    <property type="entry name" value="4-PPantetheinyl_Trfase_dom_sf"/>
</dbReference>
<dbReference type="GO" id="GO:0005829">
    <property type="term" value="C:cytosol"/>
    <property type="evidence" value="ECO:0007669"/>
    <property type="project" value="TreeGrafter"/>
</dbReference>
<dbReference type="Pfam" id="PF22624">
    <property type="entry name" value="AASDHPPT_N"/>
    <property type="match status" value="1"/>
</dbReference>
<dbReference type="GO" id="GO:0008897">
    <property type="term" value="F:holo-[acyl-carrier-protein] synthase activity"/>
    <property type="evidence" value="ECO:0007669"/>
    <property type="project" value="InterPro"/>
</dbReference>
<feature type="domain" description="4'-phosphopantetheinyl transferase" evidence="3">
    <location>
        <begin position="108"/>
        <end position="190"/>
    </location>
</feature>
<evidence type="ECO:0000313" key="6">
    <source>
        <dbReference type="Proteomes" id="UP000190135"/>
    </source>
</evidence>
<dbReference type="STRING" id="1365950.SAMN05428963_11578"/>
<sequence>MQRIDIWTWVLDLPDHLVDEHVRHLGDGELMRRAAFVFDRDRQRFTVARGRLRMILGDELGVPPAALAFTVNAFGKPSVVLPHRPAPHFNLSHSGEIAVLAVSQTLEVGVDVEIVRPLEESLASLIFSPAEQQSLARLEASQRERAIVLGWTRKEAFVKASGQGLSMPLSSFDVSLDPAEDARFTRIDAAHGGLERWRLIHLDLADGKAVGAIAHAGGGQVALRLRRTEVAVVVGQPFPDC</sequence>
<gene>
    <name evidence="5" type="ORF">SAMN05428963_11578</name>
</gene>
<evidence type="ECO:0000259" key="3">
    <source>
        <dbReference type="Pfam" id="PF01648"/>
    </source>
</evidence>
<dbReference type="PANTHER" id="PTHR12215">
    <property type="entry name" value="PHOSPHOPANTETHEINE TRANSFERASE"/>
    <property type="match status" value="1"/>
</dbReference>
<dbReference type="PANTHER" id="PTHR12215:SF10">
    <property type="entry name" value="L-AMINOADIPATE-SEMIALDEHYDE DEHYDROGENASE-PHOSPHOPANTETHEINYL TRANSFERASE"/>
    <property type="match status" value="1"/>
</dbReference>
<accession>A0A1T4SXF6</accession>
<dbReference type="EMBL" id="FUXL01000015">
    <property type="protein sequence ID" value="SKA32934.1"/>
    <property type="molecule type" value="Genomic_DNA"/>
</dbReference>
<dbReference type="Pfam" id="PF01648">
    <property type="entry name" value="ACPS"/>
    <property type="match status" value="1"/>
</dbReference>
<evidence type="ECO:0000259" key="4">
    <source>
        <dbReference type="Pfam" id="PF22624"/>
    </source>
</evidence>
<evidence type="ECO:0000256" key="1">
    <source>
        <dbReference type="ARBA" id="ARBA00010990"/>
    </source>
</evidence>
<dbReference type="GO" id="GO:0000287">
    <property type="term" value="F:magnesium ion binding"/>
    <property type="evidence" value="ECO:0007669"/>
    <property type="project" value="InterPro"/>
</dbReference>
<dbReference type="Gene3D" id="3.90.470.20">
    <property type="entry name" value="4'-phosphopantetheinyl transferase domain"/>
    <property type="match status" value="1"/>
</dbReference>
<organism evidence="5 6">
    <name type="scientific">Consotaella salsifontis</name>
    <dbReference type="NCBI Taxonomy" id="1365950"/>
    <lineage>
        <taxon>Bacteria</taxon>
        <taxon>Pseudomonadati</taxon>
        <taxon>Pseudomonadota</taxon>
        <taxon>Alphaproteobacteria</taxon>
        <taxon>Hyphomicrobiales</taxon>
        <taxon>Aurantimonadaceae</taxon>
        <taxon>Consotaella</taxon>
    </lineage>
</organism>
<feature type="domain" description="4'-phosphopantetheinyl transferase N-terminal" evidence="4">
    <location>
        <begin position="25"/>
        <end position="103"/>
    </location>
</feature>
<dbReference type="InterPro" id="IPR055066">
    <property type="entry name" value="AASDHPPT_N"/>
</dbReference>
<dbReference type="AlphaFoldDB" id="A0A1T4SXF6"/>
<dbReference type="OrthoDB" id="9808281at2"/>